<feature type="region of interest" description="Disordered" evidence="3">
    <location>
        <begin position="59"/>
        <end position="79"/>
    </location>
</feature>
<dbReference type="KEGG" id="bbes:BESB_074540"/>
<evidence type="ECO:0000256" key="1">
    <source>
        <dbReference type="ARBA" id="ARBA00022737"/>
    </source>
</evidence>
<dbReference type="InterPro" id="IPR000408">
    <property type="entry name" value="Reg_chr_condens"/>
</dbReference>
<feature type="repeat" description="RCC1" evidence="2">
    <location>
        <begin position="405"/>
        <end position="458"/>
    </location>
</feature>
<dbReference type="EMBL" id="NWUJ01000007">
    <property type="protein sequence ID" value="PFH34302.1"/>
    <property type="molecule type" value="Genomic_DNA"/>
</dbReference>
<feature type="region of interest" description="Disordered" evidence="3">
    <location>
        <begin position="577"/>
        <end position="779"/>
    </location>
</feature>
<dbReference type="PROSITE" id="PS50012">
    <property type="entry name" value="RCC1_3"/>
    <property type="match status" value="3"/>
</dbReference>
<dbReference type="Pfam" id="PF00415">
    <property type="entry name" value="RCC1"/>
    <property type="match status" value="2"/>
</dbReference>
<accession>A0A2A9MFZ5</accession>
<dbReference type="OrthoDB" id="293800at2759"/>
<name>A0A2A9MFZ5_BESBE</name>
<organism evidence="4 5">
    <name type="scientific">Besnoitia besnoiti</name>
    <name type="common">Apicomplexan protozoan</name>
    <dbReference type="NCBI Taxonomy" id="94643"/>
    <lineage>
        <taxon>Eukaryota</taxon>
        <taxon>Sar</taxon>
        <taxon>Alveolata</taxon>
        <taxon>Apicomplexa</taxon>
        <taxon>Conoidasida</taxon>
        <taxon>Coccidia</taxon>
        <taxon>Eucoccidiorida</taxon>
        <taxon>Eimeriorina</taxon>
        <taxon>Sarcocystidae</taxon>
        <taxon>Besnoitia</taxon>
    </lineage>
</organism>
<evidence type="ECO:0000256" key="2">
    <source>
        <dbReference type="PROSITE-ProRule" id="PRU00235"/>
    </source>
</evidence>
<feature type="compositionally biased region" description="Low complexity" evidence="3">
    <location>
        <begin position="694"/>
        <end position="705"/>
    </location>
</feature>
<dbReference type="PRINTS" id="PR00633">
    <property type="entry name" value="RCCNDNSATION"/>
</dbReference>
<comment type="caution">
    <text evidence="4">The sequence shown here is derived from an EMBL/GenBank/DDBJ whole genome shotgun (WGS) entry which is preliminary data.</text>
</comment>
<feature type="repeat" description="RCC1" evidence="2">
    <location>
        <begin position="192"/>
        <end position="245"/>
    </location>
</feature>
<feature type="repeat" description="RCC1" evidence="2">
    <location>
        <begin position="347"/>
        <end position="404"/>
    </location>
</feature>
<evidence type="ECO:0000313" key="4">
    <source>
        <dbReference type="EMBL" id="PFH34302.1"/>
    </source>
</evidence>
<feature type="compositionally biased region" description="Basic and acidic residues" evidence="3">
    <location>
        <begin position="706"/>
        <end position="717"/>
    </location>
</feature>
<evidence type="ECO:0000313" key="5">
    <source>
        <dbReference type="Proteomes" id="UP000224006"/>
    </source>
</evidence>
<feature type="compositionally biased region" description="Basic and acidic residues" evidence="3">
    <location>
        <begin position="602"/>
        <end position="613"/>
    </location>
</feature>
<keyword evidence="5" id="KW-1185">Reference proteome</keyword>
<feature type="compositionally biased region" description="Low complexity" evidence="3">
    <location>
        <begin position="728"/>
        <end position="738"/>
    </location>
</feature>
<protein>
    <submittedName>
        <fullName evidence="4">Regulator of chromosome condensation (RCC1) repeat-containing protein</fullName>
    </submittedName>
</protein>
<dbReference type="Gene3D" id="2.130.10.30">
    <property type="entry name" value="Regulator of chromosome condensation 1/beta-lactamase-inhibitor protein II"/>
    <property type="match status" value="2"/>
</dbReference>
<dbReference type="InterPro" id="IPR051625">
    <property type="entry name" value="Signaling_Regulatory_Domain"/>
</dbReference>
<dbReference type="GeneID" id="40312380"/>
<dbReference type="STRING" id="94643.A0A2A9MFZ5"/>
<proteinExistence type="predicted"/>
<reference evidence="4 5" key="1">
    <citation type="submission" date="2017-09" db="EMBL/GenBank/DDBJ databases">
        <title>Genome sequencing of Besnoitia besnoiti strain Bb-Ger1.</title>
        <authorList>
            <person name="Schares G."/>
            <person name="Venepally P."/>
            <person name="Lorenzi H.A."/>
        </authorList>
    </citation>
    <scope>NUCLEOTIDE SEQUENCE [LARGE SCALE GENOMIC DNA]</scope>
    <source>
        <strain evidence="4 5">Bb-Ger1</strain>
    </source>
</reference>
<gene>
    <name evidence="4" type="ORF">BESB_074540</name>
</gene>
<sequence length="779" mass="81788">MRRLNPFAKQRYREEEKPVTEEFTAVLSTDSLVKDIPYRDTRTLIFVYGKPLISNAEGSVSLPEASPDGEGAHGPDAAAWDRDGRAAFSGIQSGASHALHMMSHPTSFHFAAGRLSGGVGGLGDRVGGPSPYYEPGAPPGAALPPSMFLSPPTGGGGEGALLQPLVLSSLAYVRVVDACVGERHALFLSDAGEVYAYGEGRFGQLGLGYELQVIPKPQKIEGALGRVEVQQIACGDYHSVVLSREGAVYAWGAADCVGDGSGLCRYAPVGISLPASSEFAGPSESCHVIAARFQQTMAVTEGGHLFVWGETFFANFHPTPEILCIFPKLVVQIAIGKHFGLALTDDGLVYGWGDGTYGELTTACSTTPLTLPQPLQLKDSSGQSLPPIIAVAAGLRHAIVLTHDMRLWAFGDNLAGQCGVPGHQTRLSVPKIIKLGELRSRASKIACGYRHSACITPNYQLYLWGHSSNHKLIFTAAAEGICDKATQPGVAIRSGLKSSCCRARLIYSMLNMKIMGAALGSETTIIVTGDGDFEHTVCPMRDGGDLPAAPNIANEKAFSSEEKRDAADGLQARVITAADLTTSSRPLAEATPRPSAARRSRRPADASRGKETHQSFSFLGAQPRRAGEAGENGRAQGDAHAEGGHSAPPQSNGDALAAPPRESRVGEGRGGTVVGEEARREEEGSESGAEESQRSPSVPSAPARSEPAERAGDHPPLEEGGDAEGKQSLLPSLLMSPSEPVPHAAPPSASAATADGEEKENDVAEANPAAADRPDEELR</sequence>
<dbReference type="PANTHER" id="PTHR22872">
    <property type="entry name" value="BTK-BINDING PROTEIN-RELATED"/>
    <property type="match status" value="1"/>
</dbReference>
<dbReference type="RefSeq" id="XP_029218311.1">
    <property type="nucleotide sequence ID" value="XM_029365827.1"/>
</dbReference>
<dbReference type="SUPFAM" id="SSF50985">
    <property type="entry name" value="RCC1/BLIP-II"/>
    <property type="match status" value="1"/>
</dbReference>
<dbReference type="Proteomes" id="UP000224006">
    <property type="component" value="Unassembled WGS sequence"/>
</dbReference>
<dbReference type="AlphaFoldDB" id="A0A2A9MFZ5"/>
<evidence type="ECO:0000256" key="3">
    <source>
        <dbReference type="SAM" id="MobiDB-lite"/>
    </source>
</evidence>
<dbReference type="VEuPathDB" id="ToxoDB:BESB_074540"/>
<keyword evidence="1" id="KW-0677">Repeat</keyword>
<dbReference type="InterPro" id="IPR009091">
    <property type="entry name" value="RCC1/BLIP-II"/>
</dbReference>
<dbReference type="Pfam" id="PF13540">
    <property type="entry name" value="RCC1_2"/>
    <property type="match status" value="1"/>
</dbReference>
<dbReference type="PROSITE" id="PS00626">
    <property type="entry name" value="RCC1_2"/>
    <property type="match status" value="3"/>
</dbReference>